<proteinExistence type="predicted"/>
<dbReference type="OrthoDB" id="2751838at2759"/>
<evidence type="ECO:0000313" key="3">
    <source>
        <dbReference type="Proteomes" id="UP000186601"/>
    </source>
</evidence>
<dbReference type="STRING" id="98765.A0A2R6NUF9"/>
<name>A0A2R6NUF9_9APHY</name>
<feature type="domain" description="DUF6532" evidence="1">
    <location>
        <begin position="1"/>
        <end position="153"/>
    </location>
</feature>
<dbReference type="Proteomes" id="UP000186601">
    <property type="component" value="Unassembled WGS sequence"/>
</dbReference>
<reference evidence="2 3" key="1">
    <citation type="submission" date="2018-02" db="EMBL/GenBank/DDBJ databases">
        <title>Genome sequence of the basidiomycete white-rot fungus Phlebia centrifuga.</title>
        <authorList>
            <person name="Granchi Z."/>
            <person name="Peng M."/>
            <person name="de Vries R.P."/>
            <person name="Hilden K."/>
            <person name="Makela M.R."/>
            <person name="Grigoriev I."/>
            <person name="Riley R."/>
        </authorList>
    </citation>
    <scope>NUCLEOTIDE SEQUENCE [LARGE SCALE GENOMIC DNA]</scope>
    <source>
        <strain evidence="2 3">FBCC195</strain>
    </source>
</reference>
<dbReference type="InterPro" id="IPR045341">
    <property type="entry name" value="DUF6532"/>
</dbReference>
<comment type="caution">
    <text evidence="2">The sequence shown here is derived from an EMBL/GenBank/DDBJ whole genome shotgun (WGS) entry which is preliminary data.</text>
</comment>
<keyword evidence="3" id="KW-1185">Reference proteome</keyword>
<evidence type="ECO:0000259" key="1">
    <source>
        <dbReference type="Pfam" id="PF20149"/>
    </source>
</evidence>
<sequence length="216" mass="25108">IMKRASSARGHLRDKISELIVEFYKIKLETGRKKVREENEQCIHYLMEGSPKRFCYKDYDRSDPRGYTEVRLLLRGLQQHLFKNHRSLGAEYVRAFKPLPLPTLALLLTIVRSSTSHTCLDTWATGEFNSQVTFKESEYRPRYKKHLEQLKQWEEINSVVVQKIREKMFERIVNMGNLPVQPSNEVDPGGLLQAALKHVQEDLACRTGDTDSEDGK</sequence>
<gene>
    <name evidence="2" type="ORF">PHLCEN_2v8238</name>
</gene>
<feature type="non-terminal residue" evidence="2">
    <location>
        <position position="1"/>
    </location>
</feature>
<dbReference type="AlphaFoldDB" id="A0A2R6NUF9"/>
<protein>
    <recommendedName>
        <fullName evidence="1">DUF6532 domain-containing protein</fullName>
    </recommendedName>
</protein>
<dbReference type="Pfam" id="PF20149">
    <property type="entry name" value="DUF6532"/>
    <property type="match status" value="1"/>
</dbReference>
<evidence type="ECO:0000313" key="2">
    <source>
        <dbReference type="EMBL" id="PSR76753.1"/>
    </source>
</evidence>
<accession>A0A2R6NUF9</accession>
<organism evidence="2 3">
    <name type="scientific">Hermanssonia centrifuga</name>
    <dbReference type="NCBI Taxonomy" id="98765"/>
    <lineage>
        <taxon>Eukaryota</taxon>
        <taxon>Fungi</taxon>
        <taxon>Dikarya</taxon>
        <taxon>Basidiomycota</taxon>
        <taxon>Agaricomycotina</taxon>
        <taxon>Agaricomycetes</taxon>
        <taxon>Polyporales</taxon>
        <taxon>Meruliaceae</taxon>
        <taxon>Hermanssonia</taxon>
    </lineage>
</organism>
<dbReference type="EMBL" id="MLYV02000836">
    <property type="protein sequence ID" value="PSR76753.1"/>
    <property type="molecule type" value="Genomic_DNA"/>
</dbReference>